<evidence type="ECO:0000313" key="3">
    <source>
        <dbReference type="Proteomes" id="UP001171165"/>
    </source>
</evidence>
<keyword evidence="1" id="KW-0175">Coiled coil</keyword>
<gene>
    <name evidence="2" type="ORF">PW210_002029</name>
</gene>
<reference evidence="2" key="1">
    <citation type="submission" date="2023-06" db="EMBL/GenBank/DDBJ databases">
        <authorList>
            <consortium name="Clinical and Environmental Microbiology Branch: Whole genome sequencing antimicrobial resistance pathogens in the healthcare setting"/>
        </authorList>
    </citation>
    <scope>NUCLEOTIDE SEQUENCE</scope>
    <source>
        <strain evidence="2">Microbial</strain>
    </source>
</reference>
<evidence type="ECO:0000256" key="1">
    <source>
        <dbReference type="SAM" id="Coils"/>
    </source>
</evidence>
<dbReference type="AlphaFoldDB" id="A0AAN4C962"/>
<organism evidence="2 3">
    <name type="scientific">Proteus mirabilis</name>
    <dbReference type="NCBI Taxonomy" id="584"/>
    <lineage>
        <taxon>Bacteria</taxon>
        <taxon>Pseudomonadati</taxon>
        <taxon>Pseudomonadota</taxon>
        <taxon>Gammaproteobacteria</taxon>
        <taxon>Enterobacterales</taxon>
        <taxon>Morganellaceae</taxon>
        <taxon>Proteus</taxon>
    </lineage>
</organism>
<accession>A0AAN4C962</accession>
<dbReference type="EMBL" id="ABKSPD020000006">
    <property type="protein sequence ID" value="EKW9776211.1"/>
    <property type="molecule type" value="Genomic_DNA"/>
</dbReference>
<name>A0AAN4C962_PROMI</name>
<protein>
    <submittedName>
        <fullName evidence="2">Uncharacterized protein</fullName>
    </submittedName>
</protein>
<sequence length="397" mass="47462">MYIRNNSDNVTSIKKYYENIKEKYQIKNKINNVLNTLSSLYIEREKITLLSKISFFIKSVFNINVGVVFLLDKSQHAKINTLSILMRNGGEVYFKNCKLINSDFVSFKNKHLETFFLNLSFAIKNDCHDDVKRLIQCYLYEQSKTKGDFITIMNIAFNVINHYPKEMFEQLKKYHPKCDDMVYYSDFNYKQHIDMALSYVCKEINRKDNNELINSIMNLVTIMYNIYSVEMDKAFIVNITKCFIDKAMEFNTVNYINDAFKKSILNFLTNKLRNNEDVQKFVDDMLTLGVLEKKDIIKAKKMTMEDESFITKHNRRMQNIFTKNENSDEMKYTIANIIRNNYEDILEQIDNKCDDLKDKYKDILLDVIDYLRDDKDWNFDSLIIRYSYFIDNYLHLF</sequence>
<feature type="coiled-coil region" evidence="1">
    <location>
        <begin position="339"/>
        <end position="366"/>
    </location>
</feature>
<dbReference type="RefSeq" id="WP_088207052.1">
    <property type="nucleotide sequence ID" value="NZ_CP021852.1"/>
</dbReference>
<proteinExistence type="predicted"/>
<dbReference type="Proteomes" id="UP001171165">
    <property type="component" value="Unassembled WGS sequence"/>
</dbReference>
<comment type="caution">
    <text evidence="2">The sequence shown here is derived from an EMBL/GenBank/DDBJ whole genome shotgun (WGS) entry which is preliminary data.</text>
</comment>
<evidence type="ECO:0000313" key="2">
    <source>
        <dbReference type="EMBL" id="EKW9776211.1"/>
    </source>
</evidence>